<evidence type="ECO:0000313" key="2">
    <source>
        <dbReference type="Proteomes" id="UP001163046"/>
    </source>
</evidence>
<evidence type="ECO:0000313" key="1">
    <source>
        <dbReference type="EMBL" id="KAJ7357512.1"/>
    </source>
</evidence>
<name>A0A9X0CKW9_9CNID</name>
<dbReference type="EMBL" id="MU827321">
    <property type="protein sequence ID" value="KAJ7357512.1"/>
    <property type="molecule type" value="Genomic_DNA"/>
</dbReference>
<dbReference type="AlphaFoldDB" id="A0A9X0CKW9"/>
<dbReference type="Proteomes" id="UP001163046">
    <property type="component" value="Unassembled WGS sequence"/>
</dbReference>
<accession>A0A9X0CKW9</accession>
<reference evidence="1" key="1">
    <citation type="submission" date="2023-01" db="EMBL/GenBank/DDBJ databases">
        <title>Genome assembly of the deep-sea coral Lophelia pertusa.</title>
        <authorList>
            <person name="Herrera S."/>
            <person name="Cordes E."/>
        </authorList>
    </citation>
    <scope>NUCLEOTIDE SEQUENCE</scope>
    <source>
        <strain evidence="1">USNM1676648</strain>
        <tissue evidence="1">Polyp</tissue>
    </source>
</reference>
<sequence>MASPFEQEFLANITERKRKRSDIQEGLERLKNVSVSELSDLCSVVSKEDILWLLQAKVPNALRLAEIVRAMPSAMPKATKNTLLAYYLNKFATAVGEIDFDKFVNVLQFCTADQQQKSGSEVTEMEILAPPIRNCTKCKSPLISQNKMCTVTVFSLQNVKSAMKLSCRCKECKLNFGYSMFGNVEEGYHFYQKSDPMLRPATTFS</sequence>
<organism evidence="1 2">
    <name type="scientific">Desmophyllum pertusum</name>
    <dbReference type="NCBI Taxonomy" id="174260"/>
    <lineage>
        <taxon>Eukaryota</taxon>
        <taxon>Metazoa</taxon>
        <taxon>Cnidaria</taxon>
        <taxon>Anthozoa</taxon>
        <taxon>Hexacorallia</taxon>
        <taxon>Scleractinia</taxon>
        <taxon>Caryophylliina</taxon>
        <taxon>Caryophylliidae</taxon>
        <taxon>Desmophyllum</taxon>
    </lineage>
</organism>
<comment type="caution">
    <text evidence="1">The sequence shown here is derived from an EMBL/GenBank/DDBJ whole genome shotgun (WGS) entry which is preliminary data.</text>
</comment>
<proteinExistence type="predicted"/>
<gene>
    <name evidence="1" type="ORF">OS493_025029</name>
</gene>
<keyword evidence="2" id="KW-1185">Reference proteome</keyword>
<dbReference type="OrthoDB" id="10011386at2759"/>
<protein>
    <submittedName>
        <fullName evidence="1">Uncharacterized protein</fullName>
    </submittedName>
</protein>